<proteinExistence type="predicted"/>
<dbReference type="Proteomes" id="UP000471190">
    <property type="component" value="Unassembled WGS sequence"/>
</dbReference>
<gene>
    <name evidence="7" type="ORF">GGD45_001765</name>
    <name evidence="8" type="ORF">GXW80_06205</name>
</gene>
<evidence type="ECO:0000256" key="2">
    <source>
        <dbReference type="ARBA" id="ARBA00022692"/>
    </source>
</evidence>
<dbReference type="EMBL" id="JACHBF010000004">
    <property type="protein sequence ID" value="MBB6491368.1"/>
    <property type="molecule type" value="Genomic_DNA"/>
</dbReference>
<dbReference type="Pfam" id="PF09731">
    <property type="entry name" value="Mitofilin"/>
    <property type="match status" value="1"/>
</dbReference>
<name>A0A6P1C2C1_RHITR</name>
<sequence length="431" mass="44078">MVSRKTPNHSKPNDEPVTIDLEAEKTAQDAAPEDLTERSHSELGSSSAGEVEMPLDAEKEPLREEAQESIFGAAPQEPQGASAQQADSSPSHAEQAPHTERSQSREGSTSGLIAAGIVGGLIALIGAGALQYAGFLPAGRAGKDSSTQIATLNAEIDGLKQSIANLAAAPTAKPDEALAARVAALETSAANGALTNGSGTNGSGGTANPASDQKIVSLTSEVEQLKSDLSKATQSQATSDAEVSKRLDDAEKKLSGPSQESAVARAIAAAALKAAIDRGGPFQPELDTFANVAPDDPAVAALKNFAQTGVPSRADLIRQVSSAATAIVATAQTDDPNQSWSSRLVSGAKSLVQVRPVGNVPGDSIDAIAARFEDKVRNGDLPGAVTEWNSLPDAAKSASAAFKQSLEARIRVEDLVSDALSKAIANTGKQN</sequence>
<comment type="subcellular location">
    <subcellularLocation>
        <location evidence="1">Membrane</location>
    </subcellularLocation>
</comment>
<evidence type="ECO:0000256" key="1">
    <source>
        <dbReference type="ARBA" id="ARBA00004370"/>
    </source>
</evidence>
<dbReference type="InterPro" id="IPR019133">
    <property type="entry name" value="MIC60"/>
</dbReference>
<reference evidence="7 10" key="2">
    <citation type="submission" date="2020-08" db="EMBL/GenBank/DDBJ databases">
        <title>Genomic Encyclopedia of Type Strains, Phase IV (KMG-V): Genome sequencing to study the core and pangenomes of soil and plant-associated prokaryotes.</title>
        <authorList>
            <person name="Whitman W."/>
        </authorList>
    </citation>
    <scope>NUCLEOTIDE SEQUENCE [LARGE SCALE GENOMIC DNA]</scope>
    <source>
        <strain evidence="7 10">SEMIA 4059</strain>
    </source>
</reference>
<keyword evidence="4 6" id="KW-0472">Membrane</keyword>
<evidence type="ECO:0000313" key="9">
    <source>
        <dbReference type="Proteomes" id="UP000471190"/>
    </source>
</evidence>
<feature type="compositionally biased region" description="Basic and acidic residues" evidence="5">
    <location>
        <begin position="56"/>
        <end position="66"/>
    </location>
</feature>
<evidence type="ECO:0000256" key="4">
    <source>
        <dbReference type="ARBA" id="ARBA00023136"/>
    </source>
</evidence>
<feature type="region of interest" description="Disordered" evidence="5">
    <location>
        <begin position="226"/>
        <end position="260"/>
    </location>
</feature>
<keyword evidence="3 6" id="KW-1133">Transmembrane helix</keyword>
<dbReference type="GO" id="GO:0016020">
    <property type="term" value="C:membrane"/>
    <property type="evidence" value="ECO:0007669"/>
    <property type="project" value="UniProtKB-SubCell"/>
</dbReference>
<evidence type="ECO:0000313" key="8">
    <source>
        <dbReference type="EMBL" id="NEV10581.1"/>
    </source>
</evidence>
<accession>A0A6P1C2C1</accession>
<feature type="region of interest" description="Disordered" evidence="5">
    <location>
        <begin position="1"/>
        <end position="109"/>
    </location>
</feature>
<evidence type="ECO:0000256" key="5">
    <source>
        <dbReference type="SAM" id="MobiDB-lite"/>
    </source>
</evidence>
<feature type="compositionally biased region" description="Polar residues" evidence="5">
    <location>
        <begin position="230"/>
        <end position="241"/>
    </location>
</feature>
<evidence type="ECO:0008006" key="11">
    <source>
        <dbReference type="Google" id="ProtNLM"/>
    </source>
</evidence>
<feature type="compositionally biased region" description="Basic and acidic residues" evidence="5">
    <location>
        <begin position="242"/>
        <end position="254"/>
    </location>
</feature>
<protein>
    <recommendedName>
        <fullName evidence="11">Inner membrane protein</fullName>
    </recommendedName>
</protein>
<evidence type="ECO:0000313" key="7">
    <source>
        <dbReference type="EMBL" id="MBB6491368.1"/>
    </source>
</evidence>
<evidence type="ECO:0000313" key="10">
    <source>
        <dbReference type="Proteomes" id="UP000526625"/>
    </source>
</evidence>
<dbReference type="RefSeq" id="WP_015341427.1">
    <property type="nucleotide sequence ID" value="NZ_JAADZA010000004.1"/>
</dbReference>
<keyword evidence="10" id="KW-1185">Reference proteome</keyword>
<dbReference type="Proteomes" id="UP000526625">
    <property type="component" value="Unassembled WGS sequence"/>
</dbReference>
<reference evidence="8 9" key="1">
    <citation type="submission" date="2020-02" db="EMBL/GenBank/DDBJ databases">
        <title>Draft genome sequence of Rhizobium tropici.</title>
        <authorList>
            <person name="Khayi S."/>
            <person name="Jemo M."/>
        </authorList>
    </citation>
    <scope>NUCLEOTIDE SEQUENCE [LARGE SCALE GENOMIC DNA]</scope>
    <source>
        <strain evidence="8 9">A12</strain>
    </source>
</reference>
<feature type="transmembrane region" description="Helical" evidence="6">
    <location>
        <begin position="111"/>
        <end position="133"/>
    </location>
</feature>
<evidence type="ECO:0000256" key="6">
    <source>
        <dbReference type="SAM" id="Phobius"/>
    </source>
</evidence>
<evidence type="ECO:0000256" key="3">
    <source>
        <dbReference type="ARBA" id="ARBA00022989"/>
    </source>
</evidence>
<feature type="compositionally biased region" description="Basic and acidic residues" evidence="5">
    <location>
        <begin position="95"/>
        <end position="104"/>
    </location>
</feature>
<organism evidence="8 9">
    <name type="scientific">Rhizobium tropici</name>
    <dbReference type="NCBI Taxonomy" id="398"/>
    <lineage>
        <taxon>Bacteria</taxon>
        <taxon>Pseudomonadati</taxon>
        <taxon>Pseudomonadota</taxon>
        <taxon>Alphaproteobacteria</taxon>
        <taxon>Hyphomicrobiales</taxon>
        <taxon>Rhizobiaceae</taxon>
        <taxon>Rhizobium/Agrobacterium group</taxon>
        <taxon>Rhizobium</taxon>
    </lineage>
</organism>
<comment type="caution">
    <text evidence="8">The sequence shown here is derived from an EMBL/GenBank/DDBJ whole genome shotgun (WGS) entry which is preliminary data.</text>
</comment>
<dbReference type="AlphaFoldDB" id="A0A6P1C2C1"/>
<feature type="compositionally biased region" description="Polar residues" evidence="5">
    <location>
        <begin position="79"/>
        <end position="92"/>
    </location>
</feature>
<dbReference type="EMBL" id="JAADZA010000004">
    <property type="protein sequence ID" value="NEV10581.1"/>
    <property type="molecule type" value="Genomic_DNA"/>
</dbReference>
<feature type="region of interest" description="Disordered" evidence="5">
    <location>
        <begin position="192"/>
        <end position="211"/>
    </location>
</feature>
<keyword evidence="2 6" id="KW-0812">Transmembrane</keyword>